<dbReference type="EMBL" id="LAZR01000301">
    <property type="protein sequence ID" value="KKN75978.1"/>
    <property type="molecule type" value="Genomic_DNA"/>
</dbReference>
<organism evidence="2">
    <name type="scientific">marine sediment metagenome</name>
    <dbReference type="NCBI Taxonomy" id="412755"/>
    <lineage>
        <taxon>unclassified sequences</taxon>
        <taxon>metagenomes</taxon>
        <taxon>ecological metagenomes</taxon>
    </lineage>
</organism>
<accession>A0A0F9WCQ3</accession>
<dbReference type="AlphaFoldDB" id="A0A0F9WCQ3"/>
<name>A0A0F9WCQ3_9ZZZZ</name>
<evidence type="ECO:0000256" key="1">
    <source>
        <dbReference type="SAM" id="MobiDB-lite"/>
    </source>
</evidence>
<reference evidence="2" key="1">
    <citation type="journal article" date="2015" name="Nature">
        <title>Complex archaea that bridge the gap between prokaryotes and eukaryotes.</title>
        <authorList>
            <person name="Spang A."/>
            <person name="Saw J.H."/>
            <person name="Jorgensen S.L."/>
            <person name="Zaremba-Niedzwiedzka K."/>
            <person name="Martijn J."/>
            <person name="Lind A.E."/>
            <person name="van Eijk R."/>
            <person name="Schleper C."/>
            <person name="Guy L."/>
            <person name="Ettema T.J."/>
        </authorList>
    </citation>
    <scope>NUCLEOTIDE SEQUENCE</scope>
</reference>
<sequence length="348" mass="34534">MAFGDIAEVVEAAVTSGLIVTATYASATPAADDLNIALHFTGAPTSNVDTAGFTEDQLLTNATEDDEGAIYSQLVTGAGDDTVTCSGNGVDNEHMLLFILVRGAFAATPKDLSDSSGRVTTSPAATGASGGSIAQADEFKIAIECLRTPTDQTSAWVRQGTATPTSDMTELTGGGIATTFKRIEGASQLLTAIGTVGVSRTFTSNPTMIGYATYKKAVDPAIVGDAAGSTVAAGVLIGRGFMVADAAGNTVAAGALIGRVQLVGSAVGSTVAAGVLVGVGQSVGDAAGSTLAAGIIIGRGQMVASVEGTSGGTTTLAGVLTRVAVEFGQAVVFDVGLQKVFVQDVGKL</sequence>
<comment type="caution">
    <text evidence="2">The sequence shown here is derived from an EMBL/GenBank/DDBJ whole genome shotgun (WGS) entry which is preliminary data.</text>
</comment>
<proteinExistence type="predicted"/>
<feature type="compositionally biased region" description="Polar residues" evidence="1">
    <location>
        <begin position="114"/>
        <end position="124"/>
    </location>
</feature>
<protein>
    <submittedName>
        <fullName evidence="2">Uncharacterized protein</fullName>
    </submittedName>
</protein>
<evidence type="ECO:0000313" key="2">
    <source>
        <dbReference type="EMBL" id="KKN75978.1"/>
    </source>
</evidence>
<feature type="region of interest" description="Disordered" evidence="1">
    <location>
        <begin position="109"/>
        <end position="128"/>
    </location>
</feature>
<gene>
    <name evidence="2" type="ORF">LCGC14_0375350</name>
</gene>